<reference evidence="1" key="1">
    <citation type="journal article" date="2019" name="Sci. Rep.">
        <title>Draft genome of Tanacetum cinerariifolium, the natural source of mosquito coil.</title>
        <authorList>
            <person name="Yamashiro T."/>
            <person name="Shiraishi A."/>
            <person name="Satake H."/>
            <person name="Nakayama K."/>
        </authorList>
    </citation>
    <scope>NUCLEOTIDE SEQUENCE</scope>
</reference>
<gene>
    <name evidence="1" type="ORF">Tci_658539</name>
</gene>
<organism evidence="1">
    <name type="scientific">Tanacetum cinerariifolium</name>
    <name type="common">Dalmatian daisy</name>
    <name type="synonym">Chrysanthemum cinerariifolium</name>
    <dbReference type="NCBI Taxonomy" id="118510"/>
    <lineage>
        <taxon>Eukaryota</taxon>
        <taxon>Viridiplantae</taxon>
        <taxon>Streptophyta</taxon>
        <taxon>Embryophyta</taxon>
        <taxon>Tracheophyta</taxon>
        <taxon>Spermatophyta</taxon>
        <taxon>Magnoliopsida</taxon>
        <taxon>eudicotyledons</taxon>
        <taxon>Gunneridae</taxon>
        <taxon>Pentapetalae</taxon>
        <taxon>asterids</taxon>
        <taxon>campanulids</taxon>
        <taxon>Asterales</taxon>
        <taxon>Asteraceae</taxon>
        <taxon>Asteroideae</taxon>
        <taxon>Anthemideae</taxon>
        <taxon>Anthemidinae</taxon>
        <taxon>Tanacetum</taxon>
    </lineage>
</organism>
<accession>A0A699KE21</accession>
<comment type="caution">
    <text evidence="1">The sequence shown here is derived from an EMBL/GenBank/DDBJ whole genome shotgun (WGS) entry which is preliminary data.</text>
</comment>
<sequence length="69" mass="7688">MVSLPNRDGMVFLKESDEIVEEAACRESLKEARGNPLGVWEFKSMTRQEAGINQGGCKGYIIDAPMNRL</sequence>
<keyword evidence="1" id="KW-0378">Hydrolase</keyword>
<dbReference type="AlphaFoldDB" id="A0A699KE21"/>
<protein>
    <submittedName>
        <fullName evidence="1">NUDIX hydrolase 13, mitochondrial-like isoform X2</fullName>
    </submittedName>
</protein>
<name>A0A699KE21_TANCI</name>
<dbReference type="EMBL" id="BKCJ010503230">
    <property type="protein sequence ID" value="GFA86567.1"/>
    <property type="molecule type" value="Genomic_DNA"/>
</dbReference>
<evidence type="ECO:0000313" key="1">
    <source>
        <dbReference type="EMBL" id="GFA86567.1"/>
    </source>
</evidence>
<dbReference type="GO" id="GO:0016787">
    <property type="term" value="F:hydrolase activity"/>
    <property type="evidence" value="ECO:0007669"/>
    <property type="project" value="UniProtKB-KW"/>
</dbReference>
<proteinExistence type="predicted"/>